<keyword evidence="3" id="KW-1185">Reference proteome</keyword>
<dbReference type="STRING" id="446470.Snas_1449"/>
<sequence>MTILVTGATGNVGRVLVEQLVAAGESVRGLTRDPSRAALPDGAEAVAGDFGDPDSVTAALEGVEAVFLLAMLALETPKVAELFPAAGVRRVVTMTTDAIDEDIDLGQFRAVEAAVEATGLEWTHVRPGEFALNKRDFWGPTIKADGVVCSAYPDAIGAPVHEADIAAVAATALTAEGHNGRIYRLRGPQSSHRQQAAAIAAATGREIRVERVTHNAERAQMIAQGVPAWAADHVLSYPVRWADEPCETTADVELVTGAPARDFGQWAADHAADFS</sequence>
<evidence type="ECO:0000313" key="3">
    <source>
        <dbReference type="Proteomes" id="UP000000844"/>
    </source>
</evidence>
<dbReference type="Gene3D" id="3.90.25.10">
    <property type="entry name" value="UDP-galactose 4-epimerase, domain 1"/>
    <property type="match status" value="1"/>
</dbReference>
<dbReference type="eggNOG" id="COG0702">
    <property type="taxonomic scope" value="Bacteria"/>
</dbReference>
<dbReference type="OrthoDB" id="4457504at2"/>
<gene>
    <name evidence="2" type="ordered locus">Snas_1449</name>
</gene>
<feature type="domain" description="NAD(P)-binding" evidence="1">
    <location>
        <begin position="7"/>
        <end position="175"/>
    </location>
</feature>
<dbReference type="InterPro" id="IPR051604">
    <property type="entry name" value="Ergot_Alk_Oxidoreductase"/>
</dbReference>
<dbReference type="KEGG" id="sna:Snas_1449"/>
<accession>D3PVA2</accession>
<organism evidence="2 3">
    <name type="scientific">Stackebrandtia nassauensis (strain DSM 44728 / CIP 108903 / NRRL B-16338 / NBRC 102104 / LLR-40K-21)</name>
    <dbReference type="NCBI Taxonomy" id="446470"/>
    <lineage>
        <taxon>Bacteria</taxon>
        <taxon>Bacillati</taxon>
        <taxon>Actinomycetota</taxon>
        <taxon>Actinomycetes</taxon>
        <taxon>Glycomycetales</taxon>
        <taxon>Glycomycetaceae</taxon>
        <taxon>Stackebrandtia</taxon>
    </lineage>
</organism>
<proteinExistence type="predicted"/>
<dbReference type="SUPFAM" id="SSF51735">
    <property type="entry name" value="NAD(P)-binding Rossmann-fold domains"/>
    <property type="match status" value="1"/>
</dbReference>
<evidence type="ECO:0000313" key="2">
    <source>
        <dbReference type="EMBL" id="ADD41155.1"/>
    </source>
</evidence>
<protein>
    <submittedName>
        <fullName evidence="2">NmrA family protein</fullName>
    </submittedName>
</protein>
<dbReference type="InterPro" id="IPR036291">
    <property type="entry name" value="NAD(P)-bd_dom_sf"/>
</dbReference>
<reference evidence="2 3" key="1">
    <citation type="journal article" date="2009" name="Stand. Genomic Sci.">
        <title>Complete genome sequence of Stackebrandtia nassauensis type strain (LLR-40K-21).</title>
        <authorList>
            <person name="Munk C."/>
            <person name="Lapidus A."/>
            <person name="Copeland A."/>
            <person name="Jando M."/>
            <person name="Mayilraj S."/>
            <person name="Glavina Del Rio T."/>
            <person name="Nolan M."/>
            <person name="Chen F."/>
            <person name="Lucas S."/>
            <person name="Tice H."/>
            <person name="Cheng J.F."/>
            <person name="Han C."/>
            <person name="Detter J.C."/>
            <person name="Bruce D."/>
            <person name="Goodwin L."/>
            <person name="Chain P."/>
            <person name="Pitluck S."/>
            <person name="Goker M."/>
            <person name="Ovchinikova G."/>
            <person name="Pati A."/>
            <person name="Ivanova N."/>
            <person name="Mavromatis K."/>
            <person name="Chen A."/>
            <person name="Palaniappan K."/>
            <person name="Land M."/>
            <person name="Hauser L."/>
            <person name="Chang Y.J."/>
            <person name="Jeffries C.D."/>
            <person name="Bristow J."/>
            <person name="Eisen J.A."/>
            <person name="Markowitz V."/>
            <person name="Hugenholtz P."/>
            <person name="Kyrpides N.C."/>
            <person name="Klenk H.P."/>
        </authorList>
    </citation>
    <scope>NUCLEOTIDE SEQUENCE [LARGE SCALE GENOMIC DNA]</scope>
    <source>
        <strain evidence="3">DSM 44728 / CIP 108903 / NRRL B-16338 / NBRC 102104 / LLR-40K-21</strain>
    </source>
</reference>
<dbReference type="Proteomes" id="UP000000844">
    <property type="component" value="Chromosome"/>
</dbReference>
<dbReference type="HOGENOM" id="CLU_007383_10_6_11"/>
<name>D3PVA2_STANL</name>
<dbReference type="Pfam" id="PF13460">
    <property type="entry name" value="NAD_binding_10"/>
    <property type="match status" value="1"/>
</dbReference>
<dbReference type="AlphaFoldDB" id="D3PVA2"/>
<dbReference type="PANTHER" id="PTHR43162:SF1">
    <property type="entry name" value="PRESTALK A DIFFERENTIATION PROTEIN A"/>
    <property type="match status" value="1"/>
</dbReference>
<dbReference type="InterPro" id="IPR016040">
    <property type="entry name" value="NAD(P)-bd_dom"/>
</dbReference>
<dbReference type="EMBL" id="CP001778">
    <property type="protein sequence ID" value="ADD41155.1"/>
    <property type="molecule type" value="Genomic_DNA"/>
</dbReference>
<evidence type="ECO:0000259" key="1">
    <source>
        <dbReference type="Pfam" id="PF13460"/>
    </source>
</evidence>
<dbReference type="Gene3D" id="3.40.50.720">
    <property type="entry name" value="NAD(P)-binding Rossmann-like Domain"/>
    <property type="match status" value="1"/>
</dbReference>
<dbReference type="RefSeq" id="WP_013016726.1">
    <property type="nucleotide sequence ID" value="NC_013947.1"/>
</dbReference>
<dbReference type="PANTHER" id="PTHR43162">
    <property type="match status" value="1"/>
</dbReference>